<dbReference type="AlphaFoldDB" id="A0A2Z7DBB9"/>
<organism evidence="2 3">
    <name type="scientific">Dorcoceras hygrometricum</name>
    <dbReference type="NCBI Taxonomy" id="472368"/>
    <lineage>
        <taxon>Eukaryota</taxon>
        <taxon>Viridiplantae</taxon>
        <taxon>Streptophyta</taxon>
        <taxon>Embryophyta</taxon>
        <taxon>Tracheophyta</taxon>
        <taxon>Spermatophyta</taxon>
        <taxon>Magnoliopsida</taxon>
        <taxon>eudicotyledons</taxon>
        <taxon>Gunneridae</taxon>
        <taxon>Pentapetalae</taxon>
        <taxon>asterids</taxon>
        <taxon>lamiids</taxon>
        <taxon>Lamiales</taxon>
        <taxon>Gesneriaceae</taxon>
        <taxon>Didymocarpoideae</taxon>
        <taxon>Trichosporeae</taxon>
        <taxon>Loxocarpinae</taxon>
        <taxon>Dorcoceras</taxon>
    </lineage>
</organism>
<evidence type="ECO:0000256" key="1">
    <source>
        <dbReference type="SAM" id="MobiDB-lite"/>
    </source>
</evidence>
<evidence type="ECO:0000313" key="2">
    <source>
        <dbReference type="EMBL" id="KZV56902.1"/>
    </source>
</evidence>
<name>A0A2Z7DBB9_9LAMI</name>
<reference evidence="2 3" key="1">
    <citation type="journal article" date="2015" name="Proc. Natl. Acad. Sci. U.S.A.">
        <title>The resurrection genome of Boea hygrometrica: A blueprint for survival of dehydration.</title>
        <authorList>
            <person name="Xiao L."/>
            <person name="Yang G."/>
            <person name="Zhang L."/>
            <person name="Yang X."/>
            <person name="Zhao S."/>
            <person name="Ji Z."/>
            <person name="Zhou Q."/>
            <person name="Hu M."/>
            <person name="Wang Y."/>
            <person name="Chen M."/>
            <person name="Xu Y."/>
            <person name="Jin H."/>
            <person name="Xiao X."/>
            <person name="Hu G."/>
            <person name="Bao F."/>
            <person name="Hu Y."/>
            <person name="Wan P."/>
            <person name="Li L."/>
            <person name="Deng X."/>
            <person name="Kuang T."/>
            <person name="Xiang C."/>
            <person name="Zhu J.K."/>
            <person name="Oliver M.J."/>
            <person name="He Y."/>
        </authorList>
    </citation>
    <scope>NUCLEOTIDE SEQUENCE [LARGE SCALE GENOMIC DNA]</scope>
    <source>
        <strain evidence="3">cv. XS01</strain>
    </source>
</reference>
<gene>
    <name evidence="2" type="ORF">F511_18913</name>
</gene>
<dbReference type="Proteomes" id="UP000250235">
    <property type="component" value="Unassembled WGS sequence"/>
</dbReference>
<evidence type="ECO:0000313" key="3">
    <source>
        <dbReference type="Proteomes" id="UP000250235"/>
    </source>
</evidence>
<feature type="region of interest" description="Disordered" evidence="1">
    <location>
        <begin position="124"/>
        <end position="145"/>
    </location>
</feature>
<protein>
    <submittedName>
        <fullName evidence="2">Importin subunit alpha-2-like</fullName>
    </submittedName>
</protein>
<proteinExistence type="predicted"/>
<keyword evidence="3" id="KW-1185">Reference proteome</keyword>
<sequence length="145" mass="16247">MSKLLTKAQLVPSILKFYLNRSYSGTTASIDQTASSLVTAHTTGGIVRELNSEAQTHRRTLYSTVAKTHQLTASSRSLSNVEPGFLTGINRKSYSRRAQHHQSLSKQRRKSLAIYRRSVRMNSNCRGFTGENDEESRVQNTLSVE</sequence>
<dbReference type="EMBL" id="KQ987750">
    <property type="protein sequence ID" value="KZV56902.1"/>
    <property type="molecule type" value="Genomic_DNA"/>
</dbReference>
<accession>A0A2Z7DBB9</accession>